<dbReference type="STRING" id="390270.SAMN04488005_2127"/>
<accession>A0A1I6GTB2</accession>
<gene>
    <name evidence="2" type="ORF">SAMN04488005_2127</name>
</gene>
<dbReference type="InterPro" id="IPR045517">
    <property type="entry name" value="Glyoxalase_8"/>
</dbReference>
<proteinExistence type="predicted"/>
<dbReference type="OrthoDB" id="7350221at2"/>
<sequence>MTVQLPRLQDAKAQAKSLRAGTTGISHAQALEQIAKKYGFRDWNSLHAAIIAEPLQSLAAGARVGGRYLGHRFQGEIIRTREIGAGFVTLEIQFDHPVDTVCFTSFQNMRSRVTATIGPDGYSKERTSDGVPHLVLDTENLLT</sequence>
<dbReference type="Proteomes" id="UP000199478">
    <property type="component" value="Unassembled WGS sequence"/>
</dbReference>
<evidence type="ECO:0000313" key="3">
    <source>
        <dbReference type="Proteomes" id="UP000199478"/>
    </source>
</evidence>
<protein>
    <recommendedName>
        <fullName evidence="1">Glyoxalase-related protein domain-containing protein</fullName>
    </recommendedName>
</protein>
<dbReference type="EMBL" id="FOYP01000001">
    <property type="protein sequence ID" value="SFR45321.1"/>
    <property type="molecule type" value="Genomic_DNA"/>
</dbReference>
<dbReference type="RefSeq" id="WP_090199708.1">
    <property type="nucleotide sequence ID" value="NZ_FOYP01000001.1"/>
</dbReference>
<dbReference type="AlphaFoldDB" id="A0A1I6GTB2"/>
<keyword evidence="3" id="KW-1185">Reference proteome</keyword>
<evidence type="ECO:0000259" key="1">
    <source>
        <dbReference type="Pfam" id="PF20066"/>
    </source>
</evidence>
<reference evidence="3" key="1">
    <citation type="submission" date="2016-10" db="EMBL/GenBank/DDBJ databases">
        <authorList>
            <person name="Varghese N."/>
            <person name="Submissions S."/>
        </authorList>
    </citation>
    <scope>NUCLEOTIDE SEQUENCE [LARGE SCALE GENOMIC DNA]</scope>
    <source>
        <strain evidence="3">DSM 26879</strain>
    </source>
</reference>
<organism evidence="2 3">
    <name type="scientific">Yoonia tamlensis</name>
    <dbReference type="NCBI Taxonomy" id="390270"/>
    <lineage>
        <taxon>Bacteria</taxon>
        <taxon>Pseudomonadati</taxon>
        <taxon>Pseudomonadota</taxon>
        <taxon>Alphaproteobacteria</taxon>
        <taxon>Rhodobacterales</taxon>
        <taxon>Paracoccaceae</taxon>
        <taxon>Yoonia</taxon>
    </lineage>
</organism>
<feature type="domain" description="Glyoxalase-related protein" evidence="1">
    <location>
        <begin position="1"/>
        <end position="137"/>
    </location>
</feature>
<evidence type="ECO:0000313" key="2">
    <source>
        <dbReference type="EMBL" id="SFR45321.1"/>
    </source>
</evidence>
<dbReference type="Pfam" id="PF20066">
    <property type="entry name" value="Glyoxalase_8"/>
    <property type="match status" value="1"/>
</dbReference>
<name>A0A1I6GTB2_9RHOB</name>